<dbReference type="Proteomes" id="UP001596958">
    <property type="component" value="Unassembled WGS sequence"/>
</dbReference>
<evidence type="ECO:0000313" key="4">
    <source>
        <dbReference type="Proteomes" id="UP001596958"/>
    </source>
</evidence>
<feature type="chain" id="PRO_5045772026" evidence="1">
    <location>
        <begin position="29"/>
        <end position="511"/>
    </location>
</feature>
<accession>A0ABW2YZR8</accession>
<comment type="caution">
    <text evidence="3">The sequence shown here is derived from an EMBL/GenBank/DDBJ whole genome shotgun (WGS) entry which is preliminary data.</text>
</comment>
<protein>
    <submittedName>
        <fullName evidence="3">Alginate export family protein</fullName>
    </submittedName>
</protein>
<evidence type="ECO:0000256" key="1">
    <source>
        <dbReference type="SAM" id="SignalP"/>
    </source>
</evidence>
<keyword evidence="1" id="KW-0732">Signal</keyword>
<name>A0ABW2YZR8_9SPHI</name>
<reference evidence="4" key="1">
    <citation type="journal article" date="2019" name="Int. J. Syst. Evol. Microbiol.">
        <title>The Global Catalogue of Microorganisms (GCM) 10K type strain sequencing project: providing services to taxonomists for standard genome sequencing and annotation.</title>
        <authorList>
            <consortium name="The Broad Institute Genomics Platform"/>
            <consortium name="The Broad Institute Genome Sequencing Center for Infectious Disease"/>
            <person name="Wu L."/>
            <person name="Ma J."/>
        </authorList>
    </citation>
    <scope>NUCLEOTIDE SEQUENCE [LARGE SCALE GENOMIC DNA]</scope>
    <source>
        <strain evidence="4">CCUG 63418</strain>
    </source>
</reference>
<dbReference type="EMBL" id="JBHTHU010000005">
    <property type="protein sequence ID" value="MFD0750020.1"/>
    <property type="molecule type" value="Genomic_DNA"/>
</dbReference>
<dbReference type="Pfam" id="PF13372">
    <property type="entry name" value="Alginate_exp"/>
    <property type="match status" value="1"/>
</dbReference>
<evidence type="ECO:0000313" key="3">
    <source>
        <dbReference type="EMBL" id="MFD0750020.1"/>
    </source>
</evidence>
<organism evidence="3 4">
    <name type="scientific">Mucilaginibacter calamicampi</name>
    <dbReference type="NCBI Taxonomy" id="1302352"/>
    <lineage>
        <taxon>Bacteria</taxon>
        <taxon>Pseudomonadati</taxon>
        <taxon>Bacteroidota</taxon>
        <taxon>Sphingobacteriia</taxon>
        <taxon>Sphingobacteriales</taxon>
        <taxon>Sphingobacteriaceae</taxon>
        <taxon>Mucilaginibacter</taxon>
    </lineage>
</organism>
<dbReference type="RefSeq" id="WP_377098899.1">
    <property type="nucleotide sequence ID" value="NZ_JBHTHU010000005.1"/>
</dbReference>
<gene>
    <name evidence="3" type="ORF">ACFQZS_07695</name>
</gene>
<keyword evidence="4" id="KW-1185">Reference proteome</keyword>
<dbReference type="InterPro" id="IPR025388">
    <property type="entry name" value="Alginate_export_dom"/>
</dbReference>
<evidence type="ECO:0000259" key="2">
    <source>
        <dbReference type="Pfam" id="PF13372"/>
    </source>
</evidence>
<proteinExistence type="predicted"/>
<feature type="domain" description="Alginate export" evidence="2">
    <location>
        <begin position="31"/>
        <end position="175"/>
    </location>
</feature>
<feature type="signal peptide" evidence="1">
    <location>
        <begin position="1"/>
        <end position="28"/>
    </location>
</feature>
<sequence length="511" mass="56235">MYKNVLNQNGVGKILLLSLSLSSIKASAQLSLTGQLRTRSELRSGYGTLQPLGNSASVFTAQRTRLTFNYRSSKLIFQTSVQDVRLWGQDASTISTADGNKLGIHEAWAELILSNKKDTSFKSSPFDYFAIKLGRQEIAYDDERLLGALDWTTQARRHDALVFKLLQKGWQVDLGVAFNQHTDAINYNGTYYTPANVPATVKDNNGNLTNTPAGFLPLVNTAGNSDKKGGPVFVNPPGTNGLTQNYKAFQYLYTAKKIGKTKVSGLFFADQFGKYKLDSVKNIANGNTGYIYGRRFNQSGVNTRITTGLLVNPVFGAGNQWAATAGYYYQGGRDKDSLQLNAYMLTSSLAYKAGKMSYTAGWDYLSGNNAFSASKTNHRFDPLYGTPHKFWGYMDYFYAVSGAPNGGLSDPYLKVKLTSTRFTAELAGHYFMLGNDQKDASGQALSKHLGTELDLTAAYKLNKLTTVDLGLSYMAASRSMEYAKNITPGTTNLSPVWAYLQINIKPDFLNK</sequence>